<dbReference type="RefSeq" id="WP_145308843.1">
    <property type="nucleotide sequence ID" value="NZ_CP037452.1"/>
</dbReference>
<dbReference type="AlphaFoldDB" id="A0A518IBA5"/>
<protein>
    <submittedName>
        <fullName evidence="1">Uncharacterized protein</fullName>
    </submittedName>
</protein>
<evidence type="ECO:0000313" key="1">
    <source>
        <dbReference type="EMBL" id="QDV50388.1"/>
    </source>
</evidence>
<dbReference type="KEGG" id="gfm:Enr17x_24280"/>
<reference evidence="1 2" key="1">
    <citation type="submission" date="2019-03" db="EMBL/GenBank/DDBJ databases">
        <title>Deep-cultivation of Planctomycetes and their phenomic and genomic characterization uncovers novel biology.</title>
        <authorList>
            <person name="Wiegand S."/>
            <person name="Jogler M."/>
            <person name="Boedeker C."/>
            <person name="Pinto D."/>
            <person name="Vollmers J."/>
            <person name="Rivas-Marin E."/>
            <person name="Kohn T."/>
            <person name="Peeters S.H."/>
            <person name="Heuer A."/>
            <person name="Rast P."/>
            <person name="Oberbeckmann S."/>
            <person name="Bunk B."/>
            <person name="Jeske O."/>
            <person name="Meyerdierks A."/>
            <person name="Storesund J.E."/>
            <person name="Kallscheuer N."/>
            <person name="Luecker S."/>
            <person name="Lage O.M."/>
            <person name="Pohl T."/>
            <person name="Merkel B.J."/>
            <person name="Hornburger P."/>
            <person name="Mueller R.-W."/>
            <person name="Bruemmer F."/>
            <person name="Labrenz M."/>
            <person name="Spormann A.M."/>
            <person name="Op den Camp H."/>
            <person name="Overmann J."/>
            <person name="Amann R."/>
            <person name="Jetten M.S.M."/>
            <person name="Mascher T."/>
            <person name="Medema M.H."/>
            <person name="Devos D.P."/>
            <person name="Kaster A.-K."/>
            <person name="Ovreas L."/>
            <person name="Rohde M."/>
            <person name="Galperin M.Y."/>
            <person name="Jogler C."/>
        </authorList>
    </citation>
    <scope>NUCLEOTIDE SEQUENCE [LARGE SCALE GENOMIC DNA]</scope>
    <source>
        <strain evidence="1 2">Enr17</strain>
    </source>
</reference>
<sequence>MNPSFANPLTDRPLAVLDRDSPKYLTDRNFRRALSQPFSASWSNVGIRAILERIQSTQNISVILDRRIDPSLKLTIDVQNLPLEKGLEKIASQAHAEMGIVGSNIFIGPPQVVSNLLTLLELKQEALRDLADSQPNLKSRVLILSRKKTFHYQDLDTPAQILQQITKAYRLTLSKQKQIPHDLWANGSLTAVDANQALSLVLIQLGFTYQWEKQGTQIQLEPVPATVTIEKKYQPRRNSVALFVEQLKKTFPGITVKPEGNSINVQASFKVHEKIEQLLNPPKMPRSAGPTKVDTVPIQRRKFTLRVKQVPVLAIMKKLEQSGIEFDYNASQLTDAGIDLNKRIDISVQEAKSLEFFDALFNTLDLDFQIQGTKVILTPK</sequence>
<dbReference type="EMBL" id="CP037452">
    <property type="protein sequence ID" value="QDV50388.1"/>
    <property type="molecule type" value="Genomic_DNA"/>
</dbReference>
<accession>A0A518IBA5</accession>
<proteinExistence type="predicted"/>
<gene>
    <name evidence="1" type="ORF">Enr17x_24280</name>
</gene>
<keyword evidence="2" id="KW-1185">Reference proteome</keyword>
<dbReference type="OrthoDB" id="286171at2"/>
<organism evidence="1 2">
    <name type="scientific">Gimesia fumaroli</name>
    <dbReference type="NCBI Taxonomy" id="2527976"/>
    <lineage>
        <taxon>Bacteria</taxon>
        <taxon>Pseudomonadati</taxon>
        <taxon>Planctomycetota</taxon>
        <taxon>Planctomycetia</taxon>
        <taxon>Planctomycetales</taxon>
        <taxon>Planctomycetaceae</taxon>
        <taxon>Gimesia</taxon>
    </lineage>
</organism>
<name>A0A518IBA5_9PLAN</name>
<evidence type="ECO:0000313" key="2">
    <source>
        <dbReference type="Proteomes" id="UP000318313"/>
    </source>
</evidence>
<dbReference type="Proteomes" id="UP000318313">
    <property type="component" value="Chromosome"/>
</dbReference>